<dbReference type="Proteomes" id="UP000808337">
    <property type="component" value="Unassembled WGS sequence"/>
</dbReference>
<accession>A0A9D7SSD6</accession>
<gene>
    <name evidence="1" type="ORF">IPP15_01650</name>
</gene>
<comment type="caution">
    <text evidence="1">The sequence shown here is derived from an EMBL/GenBank/DDBJ whole genome shotgun (WGS) entry which is preliminary data.</text>
</comment>
<dbReference type="InterPro" id="IPR026341">
    <property type="entry name" value="T9SS_type_B"/>
</dbReference>
<protein>
    <submittedName>
        <fullName evidence="1">Gliding motility-associated C-terminal domain-containing protein</fullName>
    </submittedName>
</protein>
<organism evidence="1 2">
    <name type="scientific">Candidatus Opimibacter skivensis</name>
    <dbReference type="NCBI Taxonomy" id="2982028"/>
    <lineage>
        <taxon>Bacteria</taxon>
        <taxon>Pseudomonadati</taxon>
        <taxon>Bacteroidota</taxon>
        <taxon>Saprospiria</taxon>
        <taxon>Saprospirales</taxon>
        <taxon>Saprospiraceae</taxon>
        <taxon>Candidatus Opimibacter</taxon>
    </lineage>
</organism>
<dbReference type="EMBL" id="JADKGY010000001">
    <property type="protein sequence ID" value="MBK9981126.1"/>
    <property type="molecule type" value="Genomic_DNA"/>
</dbReference>
<dbReference type="NCBIfam" id="TIGR04131">
    <property type="entry name" value="Bac_Flav_CTERM"/>
    <property type="match status" value="1"/>
</dbReference>
<evidence type="ECO:0000313" key="2">
    <source>
        <dbReference type="Proteomes" id="UP000808337"/>
    </source>
</evidence>
<dbReference type="AlphaFoldDB" id="A0A9D7SSD6"/>
<name>A0A9D7SSD6_9BACT</name>
<proteinExistence type="predicted"/>
<sequence length="187" mass="21035">MPGSTPVEVSIDADLFLSNDSMVNCSLQLNIPLAMVDTIAWMPEGLFNCHQRICLEQNFVLTHSTQIMVMVMDTNGCIGFANLALDVDKEFHVYIPNVFTPNGDGPNDMFTVYANKEIDEVVELLIFDRWGNCVFINNHFPPNEPTYGWNGSFKGLGMNPDVFAYRAIVRYSNGEEHAYKGDVTLIR</sequence>
<evidence type="ECO:0000313" key="1">
    <source>
        <dbReference type="EMBL" id="MBK9981126.1"/>
    </source>
</evidence>
<dbReference type="Pfam" id="PF13585">
    <property type="entry name" value="CHU_C"/>
    <property type="match status" value="1"/>
</dbReference>
<reference evidence="1 2" key="1">
    <citation type="submission" date="2020-10" db="EMBL/GenBank/DDBJ databases">
        <title>Connecting structure to function with the recovery of over 1000 high-quality activated sludge metagenome-assembled genomes encoding full-length rRNA genes using long-read sequencing.</title>
        <authorList>
            <person name="Singleton C.M."/>
            <person name="Petriglieri F."/>
            <person name="Kristensen J.M."/>
            <person name="Kirkegaard R.H."/>
            <person name="Michaelsen T.Y."/>
            <person name="Andersen M.H."/>
            <person name="Karst S.M."/>
            <person name="Dueholm M.S."/>
            <person name="Nielsen P.H."/>
            <person name="Albertsen M."/>
        </authorList>
    </citation>
    <scope>NUCLEOTIDE SEQUENCE [LARGE SCALE GENOMIC DNA]</scope>
    <source>
        <strain evidence="1">Ribe_18-Q3-R11-54_MAXAC.273</strain>
    </source>
</reference>